<reference evidence="1 2" key="1">
    <citation type="submission" date="2014-04" db="EMBL/GenBank/DDBJ databases">
        <authorList>
            <person name="Sears C."/>
            <person name="Carroll K."/>
            <person name="Sack B.R."/>
            <person name="Qadri F."/>
            <person name="Myers L.L."/>
            <person name="Chung G.-T."/>
            <person name="Escheverria P."/>
            <person name="Fraser C.M."/>
            <person name="Sadzewicz L."/>
            <person name="Shefchek K.A."/>
            <person name="Tallon L."/>
            <person name="Das S.P."/>
            <person name="Daugherty S."/>
            <person name="Mongodin E.F."/>
        </authorList>
    </citation>
    <scope>NUCLEOTIDE SEQUENCE [LARGE SCALE GENOMIC DNA]</scope>
    <source>
        <strain evidence="1 2">3776 D15 i</strain>
    </source>
</reference>
<dbReference type="AlphaFoldDB" id="A0AB34LD26"/>
<name>A0AB34LD26_PARDI</name>
<dbReference type="EMBL" id="JNHK01000088">
    <property type="protein sequence ID" value="KDS37469.1"/>
    <property type="molecule type" value="Genomic_DNA"/>
</dbReference>
<organism evidence="1 2">
    <name type="scientific">Parabacteroides distasonis str. 3776 D15 i</name>
    <dbReference type="NCBI Taxonomy" id="1339342"/>
    <lineage>
        <taxon>Bacteria</taxon>
        <taxon>Pseudomonadati</taxon>
        <taxon>Bacteroidota</taxon>
        <taxon>Bacteroidia</taxon>
        <taxon>Bacteroidales</taxon>
        <taxon>Tannerellaceae</taxon>
        <taxon>Parabacteroides</taxon>
    </lineage>
</organism>
<evidence type="ECO:0008006" key="3">
    <source>
        <dbReference type="Google" id="ProtNLM"/>
    </source>
</evidence>
<evidence type="ECO:0000313" key="1">
    <source>
        <dbReference type="EMBL" id="KDS37469.1"/>
    </source>
</evidence>
<dbReference type="Gene3D" id="1.10.30.50">
    <property type="match status" value="1"/>
</dbReference>
<accession>A0AB34LD26</accession>
<dbReference type="Proteomes" id="UP000027850">
    <property type="component" value="Unassembled WGS sequence"/>
</dbReference>
<gene>
    <name evidence="1" type="ORF">M091_0236</name>
</gene>
<protein>
    <recommendedName>
        <fullName evidence="3">HNH endonuclease</fullName>
    </recommendedName>
</protein>
<evidence type="ECO:0000313" key="2">
    <source>
        <dbReference type="Proteomes" id="UP000027850"/>
    </source>
</evidence>
<comment type="caution">
    <text evidence="1">The sequence shown here is derived from an EMBL/GenBank/DDBJ whole genome shotgun (WGS) entry which is preliminary data.</text>
</comment>
<sequence>MLRFYKPLRNHEIFKLHEMLEYLVCNVWCEANGDACSSKIHPDFKDIYDNYDWLKTKIDTIYEACKSLSVEERETIVNAFFTNNEIEKLCNGDLLPVHLNELPEVVEQQMKPLLIDFYEILLERKKVPGTKQDYYQKLIRENEFQYCPCCGYMTFESTESKYREAFDHYLPKSDYPFASVNFSNLVPLCYKCNSDRKKVKDPIEKKAKAFYPFSNEEHRIEINITIDKAKDLRKLDRSDLAIDIIGDMDKVATWDRLFDIKERYNDITRSFTKTFLQRIKRRHKDFSEGKDNWSYTDSLNKIIEDYEYDRFEDCKFLKIPLMQELKNCASLIEVYGD</sequence>
<proteinExistence type="predicted"/>